<feature type="domain" description="2Fe-2S ferredoxin-type" evidence="6">
    <location>
        <begin position="1"/>
        <end position="81"/>
    </location>
</feature>
<organism evidence="8 9">
    <name type="scientific">Dehalogenimonas alkenigignens</name>
    <dbReference type="NCBI Taxonomy" id="1217799"/>
    <lineage>
        <taxon>Bacteria</taxon>
        <taxon>Bacillati</taxon>
        <taxon>Chloroflexota</taxon>
        <taxon>Dehalococcoidia</taxon>
        <taxon>Dehalococcoidales</taxon>
        <taxon>Dehalococcoidaceae</taxon>
        <taxon>Dehalogenimonas</taxon>
    </lineage>
</organism>
<evidence type="ECO:0000256" key="4">
    <source>
        <dbReference type="ARBA" id="ARBA00023004"/>
    </source>
</evidence>
<dbReference type="Proteomes" id="UP000053947">
    <property type="component" value="Unassembled WGS sequence"/>
</dbReference>
<dbReference type="PROSITE" id="PS51085">
    <property type="entry name" value="2FE2S_FER_2"/>
    <property type="match status" value="1"/>
</dbReference>
<dbReference type="InterPro" id="IPR050157">
    <property type="entry name" value="PSI_iron-sulfur_center"/>
</dbReference>
<dbReference type="SUPFAM" id="SSF54862">
    <property type="entry name" value="4Fe-4S ferredoxins"/>
    <property type="match status" value="1"/>
</dbReference>
<reference evidence="8 9" key="1">
    <citation type="submission" date="2015-06" db="EMBL/GenBank/DDBJ databases">
        <title>Genome sequence of the organohalide-respiring Dehalogenimonas alkenigignens type strain (IP3-3T).</title>
        <authorList>
            <person name="Key T.A."/>
            <person name="Richmond D.P."/>
            <person name="Bowman K.S."/>
            <person name="Cho Y.-J."/>
            <person name="Chun J."/>
            <person name="da Costa M.S."/>
            <person name="Rainey F.A."/>
            <person name="Moe W.M."/>
        </authorList>
    </citation>
    <scope>NUCLEOTIDE SEQUENCE [LARGE SCALE GENOMIC DNA]</scope>
    <source>
        <strain evidence="8 9">IP3-3</strain>
    </source>
</reference>
<dbReference type="RefSeq" id="WP_058439478.1">
    <property type="nucleotide sequence ID" value="NZ_KQ758903.1"/>
</dbReference>
<dbReference type="STRING" id="1217799.DEALK_13530"/>
<dbReference type="EMBL" id="LFDV01000002">
    <property type="protein sequence ID" value="KTB48507.1"/>
    <property type="molecule type" value="Genomic_DNA"/>
</dbReference>
<evidence type="ECO:0000256" key="2">
    <source>
        <dbReference type="ARBA" id="ARBA00022723"/>
    </source>
</evidence>
<dbReference type="PROSITE" id="PS51379">
    <property type="entry name" value="4FE4S_FER_2"/>
    <property type="match status" value="1"/>
</dbReference>
<keyword evidence="2" id="KW-0479">Metal-binding</keyword>
<evidence type="ECO:0000313" key="9">
    <source>
        <dbReference type="Proteomes" id="UP000053947"/>
    </source>
</evidence>
<dbReference type="FunFam" id="3.30.70.20:FF:000035">
    <property type="entry name" value="Iron hydrogenase 1"/>
    <property type="match status" value="1"/>
</dbReference>
<dbReference type="GO" id="GO:0046872">
    <property type="term" value="F:metal ion binding"/>
    <property type="evidence" value="ECO:0007669"/>
    <property type="project" value="UniProtKB-KW"/>
</dbReference>
<evidence type="ECO:0000256" key="1">
    <source>
        <dbReference type="ARBA" id="ARBA00022485"/>
    </source>
</evidence>
<keyword evidence="1" id="KW-0004">4Fe-4S</keyword>
<dbReference type="SUPFAM" id="SSF54292">
    <property type="entry name" value="2Fe-2S ferredoxin-like"/>
    <property type="match status" value="1"/>
</dbReference>
<dbReference type="Gene3D" id="3.10.20.740">
    <property type="match status" value="1"/>
</dbReference>
<keyword evidence="9" id="KW-1185">Reference proteome</keyword>
<dbReference type="AlphaFoldDB" id="A0A0W0GIV8"/>
<sequence length="246" mass="26553">MAIKLTINGREFQAEPCDTVLTVAKAAGIYIPTLCHSEAVTDYGACRMCLVEVERRGRKRLVTACLYPVEEGLKVTTDSEKVLRVRRTVIELLLARCPGSAAVKQMAAALGVTESRFSIADENSKSDACVLCGLCTRVCAEVVGTSAISLVNRGTEREVALPFYNEAGDCIACGSCAYICPTGAISLVDSGNKRIISWPQGTVDFAMKACLNCGTHYAPVRQVEFMARKSGLSPSEFDYCPDCRKL</sequence>
<dbReference type="InterPro" id="IPR017900">
    <property type="entry name" value="4Fe4S_Fe_S_CS"/>
</dbReference>
<dbReference type="Pfam" id="PF13510">
    <property type="entry name" value="Fer2_4"/>
    <property type="match status" value="1"/>
</dbReference>
<dbReference type="PATRIC" id="fig|1217799.6.peg.1399"/>
<dbReference type="PANTHER" id="PTHR24960:SF84">
    <property type="entry name" value="HYDROGENASE SUBUNIT"/>
    <property type="match status" value="1"/>
</dbReference>
<keyword evidence="3" id="KW-0677">Repeat</keyword>
<dbReference type="GO" id="GO:0051539">
    <property type="term" value="F:4 iron, 4 sulfur cluster binding"/>
    <property type="evidence" value="ECO:0007669"/>
    <property type="project" value="UniProtKB-KW"/>
</dbReference>
<dbReference type="Gene3D" id="3.30.70.20">
    <property type="match status" value="1"/>
</dbReference>
<dbReference type="Pfam" id="PF12838">
    <property type="entry name" value="Fer4_7"/>
    <property type="match status" value="1"/>
</dbReference>
<keyword evidence="5" id="KW-0411">Iron-sulfur</keyword>
<gene>
    <name evidence="8" type="ORF">DEALK_13530</name>
</gene>
<dbReference type="PANTHER" id="PTHR24960">
    <property type="entry name" value="PHOTOSYSTEM I IRON-SULFUR CENTER-RELATED"/>
    <property type="match status" value="1"/>
</dbReference>
<feature type="domain" description="4Fe-4S ferredoxin-type" evidence="7">
    <location>
        <begin position="160"/>
        <end position="190"/>
    </location>
</feature>
<evidence type="ECO:0000259" key="6">
    <source>
        <dbReference type="PROSITE" id="PS51085"/>
    </source>
</evidence>
<evidence type="ECO:0000259" key="7">
    <source>
        <dbReference type="PROSITE" id="PS51379"/>
    </source>
</evidence>
<protein>
    <submittedName>
        <fullName evidence="8">2Fe-2S iron-sulfur cluster binding domain/4Fe-4S dicluster domain</fullName>
    </submittedName>
</protein>
<comment type="caution">
    <text evidence="8">The sequence shown here is derived from an EMBL/GenBank/DDBJ whole genome shotgun (WGS) entry which is preliminary data.</text>
</comment>
<evidence type="ECO:0000256" key="5">
    <source>
        <dbReference type="ARBA" id="ARBA00023014"/>
    </source>
</evidence>
<evidence type="ECO:0000256" key="3">
    <source>
        <dbReference type="ARBA" id="ARBA00022737"/>
    </source>
</evidence>
<proteinExistence type="predicted"/>
<dbReference type="InterPro" id="IPR017896">
    <property type="entry name" value="4Fe4S_Fe-S-bd"/>
</dbReference>
<accession>A0A0W0GIV8</accession>
<dbReference type="PROSITE" id="PS00198">
    <property type="entry name" value="4FE4S_FER_1"/>
    <property type="match status" value="1"/>
</dbReference>
<dbReference type="InterPro" id="IPR001041">
    <property type="entry name" value="2Fe-2S_ferredoxin-type"/>
</dbReference>
<evidence type="ECO:0000313" key="8">
    <source>
        <dbReference type="EMBL" id="KTB48507.1"/>
    </source>
</evidence>
<name>A0A0W0GIV8_9CHLR</name>
<dbReference type="CDD" id="cd00207">
    <property type="entry name" value="fer2"/>
    <property type="match status" value="1"/>
</dbReference>
<dbReference type="InterPro" id="IPR036010">
    <property type="entry name" value="2Fe-2S_ferredoxin-like_sf"/>
</dbReference>
<keyword evidence="4" id="KW-0408">Iron</keyword>
<dbReference type="OrthoDB" id="9805142at2"/>